<evidence type="ECO:0000313" key="8">
    <source>
        <dbReference type="EMBL" id="SFE39013.1"/>
    </source>
</evidence>
<keyword evidence="2" id="KW-0223">Dioxygenase</keyword>
<dbReference type="InterPro" id="IPR009770">
    <property type="entry name" value="HGLS"/>
</dbReference>
<sequence length="267" mass="29782">MELHDLLERLRRDYAALNPQVERIDALLAEAGEHVVHDHLALRTWGDSRCDIDVLARPFVRAGYRAAGAYRFAEKRLVARHFAHDDPHLPLVFVSELVLDRFSPGFQDMVRSLLAQVPEDMFAAPDLCARGRPWQVAHADVEALRRESEYAAWLAAFGWRANHFTVACHALARLSDLAALDEFLVAHGLRLNTAGGEIKGSPAQGLEQSSTVADVVDVAFTDGTFAVPACYYEFARRWPGPDGRQFRGFIEGSADKIFESTDRRPAS</sequence>
<proteinExistence type="inferred from homology"/>
<dbReference type="RefSeq" id="WP_211302406.1">
    <property type="nucleotide sequence ID" value="NZ_FOMX01000013.1"/>
</dbReference>
<evidence type="ECO:0000256" key="1">
    <source>
        <dbReference type="ARBA" id="ARBA00001954"/>
    </source>
</evidence>
<dbReference type="EMBL" id="FOMX01000013">
    <property type="protein sequence ID" value="SFE39013.1"/>
    <property type="molecule type" value="Genomic_DNA"/>
</dbReference>
<gene>
    <name evidence="8" type="ORF">SAMN02745121_04070</name>
</gene>
<evidence type="ECO:0000313" key="9">
    <source>
        <dbReference type="Proteomes" id="UP000199400"/>
    </source>
</evidence>
<organism evidence="8 9">
    <name type="scientific">Nannocystis exedens</name>
    <dbReference type="NCBI Taxonomy" id="54"/>
    <lineage>
        <taxon>Bacteria</taxon>
        <taxon>Pseudomonadati</taxon>
        <taxon>Myxococcota</taxon>
        <taxon>Polyangia</taxon>
        <taxon>Nannocystales</taxon>
        <taxon>Nannocystaceae</taxon>
        <taxon>Nannocystis</taxon>
    </lineage>
</organism>
<dbReference type="EC" id="1.13.11.93" evidence="6"/>
<reference evidence="9" key="1">
    <citation type="submission" date="2016-10" db="EMBL/GenBank/DDBJ databases">
        <authorList>
            <person name="Varghese N."/>
            <person name="Submissions S."/>
        </authorList>
    </citation>
    <scope>NUCLEOTIDE SEQUENCE [LARGE SCALE GENOMIC DNA]</scope>
    <source>
        <strain evidence="9">ATCC 25963</strain>
    </source>
</reference>
<evidence type="ECO:0000256" key="4">
    <source>
        <dbReference type="ARBA" id="ARBA00023004"/>
    </source>
</evidence>
<comment type="cofactor">
    <cofactor evidence="1">
        <name>Fe(2+)</name>
        <dbReference type="ChEBI" id="CHEBI:29033"/>
    </cofactor>
</comment>
<dbReference type="Gene3D" id="3.10.180.50">
    <property type="match status" value="1"/>
</dbReference>
<name>A0A1I2A7S3_9BACT</name>
<keyword evidence="4" id="KW-0408">Iron</keyword>
<dbReference type="STRING" id="54.SAMN02745121_04070"/>
<dbReference type="GO" id="GO:0051213">
    <property type="term" value="F:dioxygenase activity"/>
    <property type="evidence" value="ECO:0007669"/>
    <property type="project" value="UniProtKB-KW"/>
</dbReference>
<protein>
    <recommendedName>
        <fullName evidence="6">2-oxoadipate dioxygenase/decarboxylase</fullName>
        <ecNumber evidence="6">1.13.11.93</ecNumber>
    </recommendedName>
    <alternativeName>
        <fullName evidence="7">2-hydroxyglutarate synthase</fullName>
    </alternativeName>
</protein>
<keyword evidence="9" id="KW-1185">Reference proteome</keyword>
<dbReference type="SMART" id="SM01150">
    <property type="entry name" value="DUF1338"/>
    <property type="match status" value="1"/>
</dbReference>
<dbReference type="PANTHER" id="PTHR31136:SF5">
    <property type="entry name" value="2-OXOADIPATE DIOXYGENASE_DECARBOXYLASE, CHLOROPLASTIC"/>
    <property type="match status" value="1"/>
</dbReference>
<evidence type="ECO:0000256" key="2">
    <source>
        <dbReference type="ARBA" id="ARBA00022964"/>
    </source>
</evidence>
<evidence type="ECO:0000256" key="5">
    <source>
        <dbReference type="ARBA" id="ARBA00035013"/>
    </source>
</evidence>
<accession>A0A1I2A7S3</accession>
<keyword evidence="3" id="KW-0560">Oxidoreductase</keyword>
<dbReference type="Pfam" id="PF07063">
    <property type="entry name" value="HGLS"/>
    <property type="match status" value="2"/>
</dbReference>
<evidence type="ECO:0000256" key="3">
    <source>
        <dbReference type="ARBA" id="ARBA00023002"/>
    </source>
</evidence>
<dbReference type="PANTHER" id="PTHR31136">
    <property type="entry name" value="DUF1338 DOMAIN-CONTAINING PROTEIN"/>
    <property type="match status" value="1"/>
</dbReference>
<dbReference type="Proteomes" id="UP000199400">
    <property type="component" value="Unassembled WGS sequence"/>
</dbReference>
<dbReference type="CDD" id="cd16350">
    <property type="entry name" value="VOC_like"/>
    <property type="match status" value="1"/>
</dbReference>
<evidence type="ECO:0000256" key="7">
    <source>
        <dbReference type="ARBA" id="ARBA00035045"/>
    </source>
</evidence>
<comment type="similarity">
    <text evidence="5">Belongs to the 2-oxoadipate dioxygenase/decarboxylase family.</text>
</comment>
<dbReference type="AlphaFoldDB" id="A0A1I2A7S3"/>
<evidence type="ECO:0000256" key="6">
    <source>
        <dbReference type="ARBA" id="ARBA00035023"/>
    </source>
</evidence>